<reference evidence="2 3" key="1">
    <citation type="submission" date="2021-03" db="EMBL/GenBank/DDBJ databases">
        <title>Aliifodinibius sp. nov., a new bacterium isolated from saline soil.</title>
        <authorList>
            <person name="Galisteo C."/>
            <person name="De La Haba R."/>
            <person name="Sanchez-Porro C."/>
            <person name="Ventosa A."/>
        </authorList>
    </citation>
    <scope>NUCLEOTIDE SEQUENCE [LARGE SCALE GENOMIC DNA]</scope>
    <source>
        <strain evidence="2 3">1BSP15-2V2</strain>
    </source>
</reference>
<dbReference type="Proteomes" id="UP001207918">
    <property type="component" value="Unassembled WGS sequence"/>
</dbReference>
<proteinExistence type="predicted"/>
<dbReference type="Pfam" id="PF17931">
    <property type="entry name" value="TetR_C_23"/>
    <property type="match status" value="1"/>
</dbReference>
<evidence type="ECO:0000313" key="3">
    <source>
        <dbReference type="Proteomes" id="UP001207918"/>
    </source>
</evidence>
<feature type="domain" description="Tetracyclin repressor-like C-terminal" evidence="1">
    <location>
        <begin position="86"/>
        <end position="208"/>
    </location>
</feature>
<dbReference type="SUPFAM" id="SSF46689">
    <property type="entry name" value="Homeodomain-like"/>
    <property type="match status" value="1"/>
</dbReference>
<evidence type="ECO:0000259" key="1">
    <source>
        <dbReference type="Pfam" id="PF17931"/>
    </source>
</evidence>
<dbReference type="EMBL" id="JAGGJA010000008">
    <property type="protein sequence ID" value="MCW9707851.1"/>
    <property type="molecule type" value="Genomic_DNA"/>
</dbReference>
<organism evidence="2 3">
    <name type="scientific">Fodinibius salsisoli</name>
    <dbReference type="NCBI Taxonomy" id="2820877"/>
    <lineage>
        <taxon>Bacteria</taxon>
        <taxon>Pseudomonadati</taxon>
        <taxon>Balneolota</taxon>
        <taxon>Balneolia</taxon>
        <taxon>Balneolales</taxon>
        <taxon>Balneolaceae</taxon>
        <taxon>Fodinibius</taxon>
    </lineage>
</organism>
<protein>
    <recommendedName>
        <fullName evidence="1">Tetracyclin repressor-like C-terminal domain-containing protein</fullName>
    </recommendedName>
</protein>
<sequence length="232" mass="27142">MTDFDPETLKIKLALADAATDLYLEEDGDFLIKDVAEAVDIKPGEVFNYFPNKDAILQFYYASIVFRYQLMLDEIDSFDTYTLSEKFSNFAYASFDMLNEKRAFVEQTFGRLILRSYGKTDFEKEIEGLIEQFLDEDPRLSASSEMVKNGCFYSFLRMKYLGLVRFWISDESEGHELTMELTDKLTNFLQELMYNSIVDQGFELGKFLYSNKKAFLNNIPFVKQIFSKIEIR</sequence>
<dbReference type="InterPro" id="IPR041673">
    <property type="entry name" value="TetR_C_23"/>
</dbReference>
<dbReference type="Gene3D" id="1.10.357.10">
    <property type="entry name" value="Tetracycline Repressor, domain 2"/>
    <property type="match status" value="1"/>
</dbReference>
<dbReference type="InterPro" id="IPR036271">
    <property type="entry name" value="Tet_transcr_reg_TetR-rel_C_sf"/>
</dbReference>
<keyword evidence="3" id="KW-1185">Reference proteome</keyword>
<dbReference type="InterPro" id="IPR009057">
    <property type="entry name" value="Homeodomain-like_sf"/>
</dbReference>
<gene>
    <name evidence="2" type="ORF">J6I44_13360</name>
</gene>
<dbReference type="RefSeq" id="WP_265766640.1">
    <property type="nucleotide sequence ID" value="NZ_JAGGJA010000008.1"/>
</dbReference>
<name>A0ABT3PPS6_9BACT</name>
<dbReference type="SUPFAM" id="SSF48498">
    <property type="entry name" value="Tetracyclin repressor-like, C-terminal domain"/>
    <property type="match status" value="1"/>
</dbReference>
<accession>A0ABT3PPS6</accession>
<evidence type="ECO:0000313" key="2">
    <source>
        <dbReference type="EMBL" id="MCW9707851.1"/>
    </source>
</evidence>
<comment type="caution">
    <text evidence="2">The sequence shown here is derived from an EMBL/GenBank/DDBJ whole genome shotgun (WGS) entry which is preliminary data.</text>
</comment>